<dbReference type="EMBL" id="FNLM01000034">
    <property type="protein sequence ID" value="SDU65726.1"/>
    <property type="molecule type" value="Genomic_DNA"/>
</dbReference>
<dbReference type="InterPro" id="IPR005152">
    <property type="entry name" value="Lipase_secreted"/>
</dbReference>
<dbReference type="RefSeq" id="WP_074851699.1">
    <property type="nucleotide sequence ID" value="NZ_FNLM01000034.1"/>
</dbReference>
<gene>
    <name evidence="2" type="ORF">SAMN04488548_1343038</name>
</gene>
<evidence type="ECO:0000313" key="2">
    <source>
        <dbReference type="EMBL" id="SDU65726.1"/>
    </source>
</evidence>
<sequence>MRSKCRWRSRTLMRAAVSVGVATVTLVGGPGTGAVAHAEPPNLTAIPSDVPGEIDAVIPPPPIKKLNRIPQRSKIEGGSEELQELREAVMPSPVGDRFFDHWPADLAALEPGDLIATRNVTQVAGFLVTVPLRSARQIKFRTTDATGGPLFGTATLFVPEKAWKGPGPRPIVVNNTPIVALGTTCTPGYTFSHGYNKDTNNTDLFPPLTQLALDRGYAVIVPDHTGARMAYAEPYVGAHVVLDAVRAAAKLDPTEFGRGPIVMHGYSGGAIATNGAAKLASTYAPDQAGRFVGAAIGGVPADYRVLAGAMNANLASGVFHSAMLGVGRERPETLAMANNPARWLATSGLRDLCTGEMGILGLSHMPTQLLSLDPDPFHSPVADHIFDVTSMSGYKASMPLFIYNGTYEWWIPAAQARALYAEQCELGATAIYREYPIEHLTAVFTAFPDVATWLDRRLRGIPAVNECPSAG</sequence>
<dbReference type="OrthoDB" id="4502978at2"/>
<protein>
    <submittedName>
        <fullName evidence="2">Secretory lipase</fullName>
    </submittedName>
</protein>
<dbReference type="Gene3D" id="3.40.50.1820">
    <property type="entry name" value="alpha/beta hydrolase"/>
    <property type="match status" value="1"/>
</dbReference>
<evidence type="ECO:0000313" key="3">
    <source>
        <dbReference type="Proteomes" id="UP000183180"/>
    </source>
</evidence>
<dbReference type="Gene3D" id="1.10.260.130">
    <property type="match status" value="1"/>
</dbReference>
<evidence type="ECO:0000256" key="1">
    <source>
        <dbReference type="SAM" id="SignalP"/>
    </source>
</evidence>
<dbReference type="STRING" id="158898.SAMN04488548_1343038"/>
<dbReference type="Pfam" id="PF03583">
    <property type="entry name" value="LIP"/>
    <property type="match status" value="1"/>
</dbReference>
<dbReference type="GO" id="GO:0016042">
    <property type="term" value="P:lipid catabolic process"/>
    <property type="evidence" value="ECO:0007669"/>
    <property type="project" value="InterPro"/>
</dbReference>
<proteinExistence type="predicted"/>
<dbReference type="PANTHER" id="PTHR34853:SF1">
    <property type="entry name" value="LIPASE 5"/>
    <property type="match status" value="1"/>
</dbReference>
<dbReference type="GO" id="GO:0004806">
    <property type="term" value="F:triacylglycerol lipase activity"/>
    <property type="evidence" value="ECO:0007669"/>
    <property type="project" value="InterPro"/>
</dbReference>
<name>A0A1H2KBI5_9ACTN</name>
<organism evidence="2 3">
    <name type="scientific">Gordonia westfalica</name>
    <dbReference type="NCBI Taxonomy" id="158898"/>
    <lineage>
        <taxon>Bacteria</taxon>
        <taxon>Bacillati</taxon>
        <taxon>Actinomycetota</taxon>
        <taxon>Actinomycetes</taxon>
        <taxon>Mycobacteriales</taxon>
        <taxon>Gordoniaceae</taxon>
        <taxon>Gordonia</taxon>
    </lineage>
</organism>
<reference evidence="2 3" key="1">
    <citation type="submission" date="2016-10" db="EMBL/GenBank/DDBJ databases">
        <authorList>
            <person name="de Groot N.N."/>
        </authorList>
    </citation>
    <scope>NUCLEOTIDE SEQUENCE [LARGE SCALE GENOMIC DNA]</scope>
    <source>
        <strain evidence="2 3">DSM 44215</strain>
    </source>
</reference>
<dbReference type="PANTHER" id="PTHR34853">
    <property type="match status" value="1"/>
</dbReference>
<accession>A0A1H2KBI5</accession>
<dbReference type="AlphaFoldDB" id="A0A1H2KBI5"/>
<dbReference type="InterPro" id="IPR029058">
    <property type="entry name" value="AB_hydrolase_fold"/>
</dbReference>
<feature type="signal peptide" evidence="1">
    <location>
        <begin position="1"/>
        <end position="21"/>
    </location>
</feature>
<dbReference type="SUPFAM" id="SSF53474">
    <property type="entry name" value="alpha/beta-Hydrolases"/>
    <property type="match status" value="1"/>
</dbReference>
<dbReference type="Proteomes" id="UP000183180">
    <property type="component" value="Unassembled WGS sequence"/>
</dbReference>
<feature type="chain" id="PRO_5039383015" evidence="1">
    <location>
        <begin position="22"/>
        <end position="471"/>
    </location>
</feature>
<keyword evidence="1" id="KW-0732">Signal</keyword>